<feature type="region of interest" description="Disordered" evidence="1">
    <location>
        <begin position="1"/>
        <end position="23"/>
    </location>
</feature>
<protein>
    <recommendedName>
        <fullName evidence="2">S1-like domain-containing protein</fullName>
    </recommendedName>
</protein>
<sequence length="195" mass="21782">MVKNTKGGSGHKSQARKYEATKQSDTKTRFAQDEYEYYAQVVATLGNGMCHVMCMDGKKRLCIIRGKFRGRGKRDNIVSNGKWVLVGGRDFEPERAGNGSNKGDILEKCDLLEVYTDLDKERLKGTGGFNDFISRDHTLANVAVSSDIEFSENANEEEYNHLIEQIQSGSKTVKISLNTSTDDNSLETEINIDDI</sequence>
<accession>A0A6C0DBG3</accession>
<dbReference type="SMART" id="SM00652">
    <property type="entry name" value="eIF1a"/>
    <property type="match status" value="1"/>
</dbReference>
<dbReference type="Pfam" id="PF01176">
    <property type="entry name" value="eIF-1a"/>
    <property type="match status" value="1"/>
</dbReference>
<dbReference type="AlphaFoldDB" id="A0A6C0DBG3"/>
<evidence type="ECO:0000313" key="3">
    <source>
        <dbReference type="EMBL" id="QHT12955.1"/>
    </source>
</evidence>
<evidence type="ECO:0000256" key="1">
    <source>
        <dbReference type="SAM" id="MobiDB-lite"/>
    </source>
</evidence>
<dbReference type="EMBL" id="MN739553">
    <property type="protein sequence ID" value="QHT12955.1"/>
    <property type="molecule type" value="Genomic_DNA"/>
</dbReference>
<dbReference type="InterPro" id="IPR006196">
    <property type="entry name" value="RNA-binding_domain_S1_IF1"/>
</dbReference>
<dbReference type="InterPro" id="IPR001253">
    <property type="entry name" value="TIF_eIF-1A"/>
</dbReference>
<evidence type="ECO:0000259" key="2">
    <source>
        <dbReference type="PROSITE" id="PS50832"/>
    </source>
</evidence>
<dbReference type="GO" id="GO:0003723">
    <property type="term" value="F:RNA binding"/>
    <property type="evidence" value="ECO:0007669"/>
    <property type="project" value="InterPro"/>
</dbReference>
<dbReference type="GO" id="GO:0003743">
    <property type="term" value="F:translation initiation factor activity"/>
    <property type="evidence" value="ECO:0007669"/>
    <property type="project" value="InterPro"/>
</dbReference>
<name>A0A6C0DBG3_9ZZZZ</name>
<organism evidence="3">
    <name type="scientific">viral metagenome</name>
    <dbReference type="NCBI Taxonomy" id="1070528"/>
    <lineage>
        <taxon>unclassified sequences</taxon>
        <taxon>metagenomes</taxon>
        <taxon>organismal metagenomes</taxon>
    </lineage>
</organism>
<proteinExistence type="predicted"/>
<dbReference type="InterPro" id="IPR012340">
    <property type="entry name" value="NA-bd_OB-fold"/>
</dbReference>
<feature type="domain" description="S1-like" evidence="2">
    <location>
        <begin position="26"/>
        <end position="110"/>
    </location>
</feature>
<dbReference type="PROSITE" id="PS50832">
    <property type="entry name" value="S1_IF1_TYPE"/>
    <property type="match status" value="1"/>
</dbReference>
<reference evidence="3" key="1">
    <citation type="journal article" date="2020" name="Nature">
        <title>Giant virus diversity and host interactions through global metagenomics.</title>
        <authorList>
            <person name="Schulz F."/>
            <person name="Roux S."/>
            <person name="Paez-Espino D."/>
            <person name="Jungbluth S."/>
            <person name="Walsh D.A."/>
            <person name="Denef V.J."/>
            <person name="McMahon K.D."/>
            <person name="Konstantinidis K.T."/>
            <person name="Eloe-Fadrosh E.A."/>
            <person name="Kyrpides N.C."/>
            <person name="Woyke T."/>
        </authorList>
    </citation>
    <scope>NUCLEOTIDE SEQUENCE</scope>
    <source>
        <strain evidence="3">GVMAG-M-3300023174-130</strain>
    </source>
</reference>
<dbReference type="PANTHER" id="PTHR21668">
    <property type="entry name" value="EIF-1A"/>
    <property type="match status" value="1"/>
</dbReference>
<dbReference type="SUPFAM" id="SSF50249">
    <property type="entry name" value="Nucleic acid-binding proteins"/>
    <property type="match status" value="1"/>
</dbReference>
<dbReference type="Gene3D" id="2.40.50.140">
    <property type="entry name" value="Nucleic acid-binding proteins"/>
    <property type="match status" value="1"/>
</dbReference>